<feature type="compositionally biased region" description="Polar residues" evidence="2">
    <location>
        <begin position="771"/>
        <end position="793"/>
    </location>
</feature>
<feature type="compositionally biased region" description="Polar residues" evidence="2">
    <location>
        <begin position="145"/>
        <end position="158"/>
    </location>
</feature>
<feature type="compositionally biased region" description="Basic and acidic residues" evidence="2">
    <location>
        <begin position="738"/>
        <end position="747"/>
    </location>
</feature>
<feature type="region of interest" description="Disordered" evidence="2">
    <location>
        <begin position="550"/>
        <end position="610"/>
    </location>
</feature>
<feature type="region of interest" description="Disordered" evidence="2">
    <location>
        <begin position="1"/>
        <end position="39"/>
    </location>
</feature>
<dbReference type="PANTHER" id="PTHR14754">
    <property type="entry name" value="TRANSCRIPTION ELONGATION FACTOR A"/>
    <property type="match status" value="1"/>
</dbReference>
<proteinExistence type="predicted"/>
<feature type="compositionally biased region" description="Basic and acidic residues" evidence="2">
    <location>
        <begin position="7"/>
        <end position="31"/>
    </location>
</feature>
<feature type="compositionally biased region" description="Basic and acidic residues" evidence="2">
    <location>
        <begin position="598"/>
        <end position="610"/>
    </location>
</feature>
<dbReference type="Proteomes" id="UP000030640">
    <property type="component" value="Unassembled WGS sequence"/>
</dbReference>
<dbReference type="EMBL" id="KI965481">
    <property type="protein sequence ID" value="EUD65270.1"/>
    <property type="molecule type" value="Genomic_DNA"/>
</dbReference>
<feature type="compositionally biased region" description="Basic and acidic residues" evidence="2">
    <location>
        <begin position="501"/>
        <end position="510"/>
    </location>
</feature>
<feature type="compositionally biased region" description="Basic and acidic residues" evidence="2">
    <location>
        <begin position="853"/>
        <end position="875"/>
    </location>
</feature>
<organism evidence="3 4">
    <name type="scientific">Plasmodium inui San Antonio 1</name>
    <dbReference type="NCBI Taxonomy" id="1237626"/>
    <lineage>
        <taxon>Eukaryota</taxon>
        <taxon>Sar</taxon>
        <taxon>Alveolata</taxon>
        <taxon>Apicomplexa</taxon>
        <taxon>Aconoidasida</taxon>
        <taxon>Haemosporida</taxon>
        <taxon>Plasmodiidae</taxon>
        <taxon>Plasmodium</taxon>
        <taxon>Plasmodium (Plasmodium)</taxon>
    </lineage>
</organism>
<feature type="compositionally biased region" description="Basic and acidic residues" evidence="2">
    <location>
        <begin position="226"/>
        <end position="235"/>
    </location>
</feature>
<evidence type="ECO:0000256" key="2">
    <source>
        <dbReference type="SAM" id="MobiDB-lite"/>
    </source>
</evidence>
<evidence type="ECO:0000313" key="4">
    <source>
        <dbReference type="Proteomes" id="UP000030640"/>
    </source>
</evidence>
<evidence type="ECO:0000256" key="1">
    <source>
        <dbReference type="SAM" id="Coils"/>
    </source>
</evidence>
<feature type="compositionally biased region" description="Acidic residues" evidence="2">
    <location>
        <begin position="917"/>
        <end position="943"/>
    </location>
</feature>
<dbReference type="OrthoDB" id="378597at2759"/>
<feature type="compositionally biased region" description="Basic and acidic residues" evidence="2">
    <location>
        <begin position="550"/>
        <end position="570"/>
    </location>
</feature>
<dbReference type="GeneID" id="20039673"/>
<feature type="compositionally biased region" description="Basic and acidic residues" evidence="2">
    <location>
        <begin position="899"/>
        <end position="916"/>
    </location>
</feature>
<feature type="compositionally biased region" description="Basic and acidic residues" evidence="2">
    <location>
        <begin position="665"/>
        <end position="687"/>
    </location>
</feature>
<protein>
    <submittedName>
        <fullName evidence="3">Uncharacterized protein</fullName>
    </submittedName>
</protein>
<gene>
    <name evidence="3" type="ORF">C922_04399</name>
</gene>
<feature type="region of interest" description="Disordered" evidence="2">
    <location>
        <begin position="478"/>
        <end position="516"/>
    </location>
</feature>
<feature type="compositionally biased region" description="Polar residues" evidence="2">
    <location>
        <begin position="166"/>
        <end position="198"/>
    </location>
</feature>
<feature type="region of interest" description="Disordered" evidence="2">
    <location>
        <begin position="629"/>
        <end position="943"/>
    </location>
</feature>
<dbReference type="RefSeq" id="XP_008818204.1">
    <property type="nucleotide sequence ID" value="XM_008819982.1"/>
</dbReference>
<keyword evidence="4" id="KW-1185">Reference proteome</keyword>
<reference evidence="3 4" key="1">
    <citation type="submission" date="2013-02" db="EMBL/GenBank/DDBJ databases">
        <title>The Genome Sequence of Plasmodium inui San Antonio 1.</title>
        <authorList>
            <consortium name="The Broad Institute Genome Sequencing Platform"/>
            <consortium name="The Broad Institute Genome Sequencing Center for Infectious Disease"/>
            <person name="Neafsey D."/>
            <person name="Cheeseman I."/>
            <person name="Volkman S."/>
            <person name="Adams J."/>
            <person name="Walker B."/>
            <person name="Young S.K."/>
            <person name="Zeng Q."/>
            <person name="Gargeya S."/>
            <person name="Fitzgerald M."/>
            <person name="Haas B."/>
            <person name="Abouelleil A."/>
            <person name="Alvarado L."/>
            <person name="Arachchi H.M."/>
            <person name="Berlin A.M."/>
            <person name="Chapman S.B."/>
            <person name="Dewar J."/>
            <person name="Goldberg J."/>
            <person name="Griggs A."/>
            <person name="Gujja S."/>
            <person name="Hansen M."/>
            <person name="Howarth C."/>
            <person name="Imamovic A."/>
            <person name="Larimer J."/>
            <person name="McCowan C."/>
            <person name="Murphy C."/>
            <person name="Neiman D."/>
            <person name="Pearson M."/>
            <person name="Priest M."/>
            <person name="Roberts A."/>
            <person name="Saif S."/>
            <person name="Shea T."/>
            <person name="Sisk P."/>
            <person name="Sykes S."/>
            <person name="Wortman J."/>
            <person name="Nusbaum C."/>
            <person name="Birren B."/>
        </authorList>
    </citation>
    <scope>NUCLEOTIDE SEQUENCE [LARGE SCALE GENOMIC DNA]</scope>
    <source>
        <strain evidence="3 4">San Antonio 1</strain>
    </source>
</reference>
<dbReference type="PANTHER" id="PTHR14754:SF35">
    <property type="entry name" value="TYPE VII SECRETION SYSTEM ACCESSORY FACTOR ESAA"/>
    <property type="match status" value="1"/>
</dbReference>
<accession>W7A0W3</accession>
<feature type="region of interest" description="Disordered" evidence="2">
    <location>
        <begin position="78"/>
        <end position="235"/>
    </location>
</feature>
<feature type="coiled-coil region" evidence="1">
    <location>
        <begin position="1234"/>
        <end position="1261"/>
    </location>
</feature>
<feature type="compositionally biased region" description="Basic and acidic residues" evidence="2">
    <location>
        <begin position="797"/>
        <end position="817"/>
    </location>
</feature>
<feature type="coiled-coil region" evidence="1">
    <location>
        <begin position="1099"/>
        <end position="1171"/>
    </location>
</feature>
<feature type="compositionally biased region" description="Basic and acidic residues" evidence="2">
    <location>
        <begin position="644"/>
        <end position="656"/>
    </location>
</feature>
<feature type="compositionally biased region" description="Polar residues" evidence="2">
    <location>
        <begin position="708"/>
        <end position="718"/>
    </location>
</feature>
<feature type="compositionally biased region" description="Basic and acidic residues" evidence="2">
    <location>
        <begin position="577"/>
        <end position="586"/>
    </location>
</feature>
<keyword evidence="1" id="KW-0175">Coiled coil</keyword>
<feature type="region of interest" description="Disordered" evidence="2">
    <location>
        <begin position="387"/>
        <end position="409"/>
    </location>
</feature>
<name>W7A0W3_9APIC</name>
<dbReference type="VEuPathDB" id="PlasmoDB:C922_04399"/>
<evidence type="ECO:0000313" key="3">
    <source>
        <dbReference type="EMBL" id="EUD65270.1"/>
    </source>
</evidence>
<feature type="compositionally biased region" description="Low complexity" evidence="2">
    <location>
        <begin position="752"/>
        <end position="762"/>
    </location>
</feature>
<sequence length="1840" mass="208471">MGTQDAQSKDGREGGGRRDRQDEQGVHRRGDSLGSIDDYHLLSGEGIADSELKDVDKELERMTNMGELKEMTSEEFRDLMGGDANGGNLSVHFNPPRKSQKEKNPSRFSQMSFLNDDFQQKEDSHFSNLNSKSSRKRDSHLSLGNMRNSSIFNLSVTDDNGKRWSHNYNSGGNERSRVSLSRTDNAYDSDLITPSPSKGQGEGGSSEVEPQKGGPRRSGDLSSQGRDTRSGRRSIDVLEEELNKLKRGFLLNNGENSHMSDKSNEDPLEGAYVSDSEFLKRTSLDKKISVDLNFGNDDSLTNSRLSNGSCSLWESRISNSRKIRVNNETPKKGILKQSNSFSPIKELPDNISARKKSVQFSHRSIAVFDDKEKVSPLHLTHFTRISSDSNKSEMKRSNASNDSNSDKEKVDTFHENLANSMDKSPIDELLYRYDSFSGVKRSSIGYPIDGNAPDDFIRRMSSESLRFKTKTSVDMVQSARLSPIKNRSKGVSSRKSNPLDGDNHEGKEENQGQDEQEDVLHKLLTTDIDNIKEEDFLKFSLLSDSGEFRSYGRVDSGEKTYERAPSERSKGGARVTHRGESHKGVEADEADEDGAQGHMEDKSIHRREGDKSEVFYECNDSVVSVARRAAAGSTGEEGTKSNCRVKEEEGKARSGQEGEEPDDPLDAKKSTSAEALCKEEELRHDTHVGTIGRKSTMERLPIEEAVPNTENVTIQYRASTHRRSEHAKGVSTEDASPQEDKAKENRGESGNSADGDAHAASGGHLGGEAQPNGQSSRQSNRKPNGQPNRQPNALPNKGDEPNLRRFAEGRNATKRETINVGLASREAENQEAQKNSFRVAKANRRASYSVSMHARDDEAQTRFRDRKSLNERGETAGKSVQMGRLSGKPQVGAASRMSLRGDNKVVEEEGGEGREAEEVEEVEHVEDVEEGGEADEVPEADEDKEAVLRKAELFNRGGGQQYTQQRNYEGEEVHVEEGPLQVAWEEPGQVKARGRYTTHIGQGAFRGGSSDDLQEMVNQGRANSDEGNYKKYVYDEVERGEEDVGEGFPMEDDLDLAAEEEAFRSADMEPYGEGEEMHEEEAEQRNLMDDAEQGNFMDDEEQRNLLEQSRRRRREENQELKKKLNENLIKKQEMIKQMTLAIVRRCRISSLRELKSNRRNLTNLMQLYQHIRDMMFSFVGKINHLNNVSVKLDDAILKYEVTQLRCSRTKKAIETLKKYNGKMEMKVKEKKNLLTKQDNVLDKKMKKIEEMTKELTKLKNIYNEGSSRKQEIHLINLYKRKMDELKSLEMVKGLIINNFNKYGINFEVLNCNYYNFATLYDYERMDSFFLRQGEGDVLMNGLDPNGEETGQNQQKGQTTSGVATGGAIPGMTATTTHGSVPTQEEHLRKGNNPPLYDISDLYERGCRLRSSNKKGKRSATILNSQVSEEDMNCAWPYNITIDIIFCNMNNVALQKETDNYMVSSPVKIKNMKHLIANKMHLLGGESGGVAGPSAEANRKYIKLFRPYKIQTNSFDNFKDITLTTYYKYISSDTLYLHIWNKRHDRESYSLRVNNLKDDGRQKRRKQAHLLRKDMEFYSYYCSDSHVGVEWKLQLEIVKYKLLEVVNRRLQRYTNRESGNLVSGNANNVHHRHLNANDPIFQQKAEAGTAKPNKEALMYLVEEAEYASIILNNVLSQYKHLLKCFLCLSNTFFDYHQDVVIFKTIVLSQQICPHAFWLYLYINLEEAFTFASLLHGIVQVKVESVDEDDKYSEECKTLNSNIVKTLQQCIFALKSKPLDLSERINSYNVVDVIYAVVMNENYNFHSYQNNLEDNIKKLTSCDTFINGVVSKNIVVPIEIKK</sequence>